<dbReference type="PANTHER" id="PTHR21600:SF44">
    <property type="entry name" value="RIBOSOMAL LARGE SUBUNIT PSEUDOURIDINE SYNTHASE D"/>
    <property type="match status" value="1"/>
</dbReference>
<evidence type="ECO:0000313" key="9">
    <source>
        <dbReference type="EMBL" id="OGC14576.1"/>
    </source>
</evidence>
<keyword evidence="4 7" id="KW-0413">Isomerase</keyword>
<accession>A0A1F4S295</accession>
<proteinExistence type="inferred from homology"/>
<dbReference type="InterPro" id="IPR006145">
    <property type="entry name" value="PsdUridine_synth_RsuA/RluA"/>
</dbReference>
<dbReference type="SUPFAM" id="SSF55120">
    <property type="entry name" value="Pseudouridine synthase"/>
    <property type="match status" value="1"/>
</dbReference>
<dbReference type="CDD" id="cd00165">
    <property type="entry name" value="S4"/>
    <property type="match status" value="1"/>
</dbReference>
<dbReference type="InterPro" id="IPR002942">
    <property type="entry name" value="S4_RNA-bd"/>
</dbReference>
<dbReference type="CDD" id="cd02869">
    <property type="entry name" value="PseudoU_synth_RluA_like"/>
    <property type="match status" value="1"/>
</dbReference>
<dbReference type="AlphaFoldDB" id="A0A1F4S295"/>
<evidence type="ECO:0000256" key="5">
    <source>
        <dbReference type="PIRSR" id="PIRSR606225-1"/>
    </source>
</evidence>
<dbReference type="EC" id="5.4.99.-" evidence="7"/>
<gene>
    <name evidence="9" type="ORF">A2290_01860</name>
</gene>
<evidence type="ECO:0000256" key="7">
    <source>
        <dbReference type="RuleBase" id="RU362028"/>
    </source>
</evidence>
<dbReference type="PROSITE" id="PS01129">
    <property type="entry name" value="PSI_RLU"/>
    <property type="match status" value="1"/>
</dbReference>
<dbReference type="SUPFAM" id="SSF55174">
    <property type="entry name" value="Alpha-L RNA-binding motif"/>
    <property type="match status" value="1"/>
</dbReference>
<dbReference type="EMBL" id="MEUA01000034">
    <property type="protein sequence ID" value="OGC14576.1"/>
    <property type="molecule type" value="Genomic_DNA"/>
</dbReference>
<evidence type="ECO:0000256" key="4">
    <source>
        <dbReference type="ARBA" id="ARBA00023235"/>
    </source>
</evidence>
<evidence type="ECO:0000256" key="2">
    <source>
        <dbReference type="ARBA" id="ARBA00010876"/>
    </source>
</evidence>
<dbReference type="PROSITE" id="PS50889">
    <property type="entry name" value="S4"/>
    <property type="match status" value="1"/>
</dbReference>
<comment type="function">
    <text evidence="7">Responsible for synthesis of pseudouridine from uracil.</text>
</comment>
<dbReference type="Proteomes" id="UP000177905">
    <property type="component" value="Unassembled WGS sequence"/>
</dbReference>
<evidence type="ECO:0000256" key="1">
    <source>
        <dbReference type="ARBA" id="ARBA00000073"/>
    </source>
</evidence>
<comment type="caution">
    <text evidence="9">The sequence shown here is derived from an EMBL/GenBank/DDBJ whole genome shotgun (WGS) entry which is preliminary data.</text>
</comment>
<name>A0A1F4S295_UNCSA</name>
<evidence type="ECO:0000259" key="8">
    <source>
        <dbReference type="SMART" id="SM00363"/>
    </source>
</evidence>
<dbReference type="Pfam" id="PF00849">
    <property type="entry name" value="PseudoU_synth_2"/>
    <property type="match status" value="1"/>
</dbReference>
<dbReference type="Pfam" id="PF01479">
    <property type="entry name" value="S4"/>
    <property type="match status" value="1"/>
</dbReference>
<evidence type="ECO:0000256" key="6">
    <source>
        <dbReference type="PROSITE-ProRule" id="PRU00182"/>
    </source>
</evidence>
<dbReference type="InterPro" id="IPR036986">
    <property type="entry name" value="S4_RNA-bd_sf"/>
</dbReference>
<dbReference type="PANTHER" id="PTHR21600">
    <property type="entry name" value="MITOCHONDRIAL RNA PSEUDOURIDINE SYNTHASE"/>
    <property type="match status" value="1"/>
</dbReference>
<dbReference type="InterPro" id="IPR050188">
    <property type="entry name" value="RluA_PseudoU_synthase"/>
</dbReference>
<dbReference type="Gene3D" id="3.30.2350.10">
    <property type="entry name" value="Pseudouridine synthase"/>
    <property type="match status" value="1"/>
</dbReference>
<evidence type="ECO:0000313" key="10">
    <source>
        <dbReference type="Proteomes" id="UP000177905"/>
    </source>
</evidence>
<dbReference type="InterPro" id="IPR020103">
    <property type="entry name" value="PsdUridine_synth_cat_dom_sf"/>
</dbReference>
<dbReference type="GO" id="GO:0120159">
    <property type="term" value="F:rRNA pseudouridine synthase activity"/>
    <property type="evidence" value="ECO:0007669"/>
    <property type="project" value="UniProtKB-ARBA"/>
</dbReference>
<evidence type="ECO:0000256" key="3">
    <source>
        <dbReference type="ARBA" id="ARBA00022884"/>
    </source>
</evidence>
<comment type="similarity">
    <text evidence="2 7">Belongs to the pseudouridine synthase RluA family.</text>
</comment>
<reference evidence="9 10" key="1">
    <citation type="journal article" date="2016" name="Nat. Commun.">
        <title>Thousands of microbial genomes shed light on interconnected biogeochemical processes in an aquifer system.</title>
        <authorList>
            <person name="Anantharaman K."/>
            <person name="Brown C.T."/>
            <person name="Hug L.A."/>
            <person name="Sharon I."/>
            <person name="Castelle C.J."/>
            <person name="Probst A.J."/>
            <person name="Thomas B.C."/>
            <person name="Singh A."/>
            <person name="Wilkins M.J."/>
            <person name="Karaoz U."/>
            <person name="Brodie E.L."/>
            <person name="Williams K.H."/>
            <person name="Hubbard S.S."/>
            <person name="Banfield J.F."/>
        </authorList>
    </citation>
    <scope>NUCLEOTIDE SEQUENCE [LARGE SCALE GENOMIC DNA]</scope>
</reference>
<dbReference type="FunFam" id="3.30.2350.10:FF:000006">
    <property type="entry name" value="Pseudouridine synthase"/>
    <property type="match status" value="1"/>
</dbReference>
<dbReference type="SMART" id="SM00363">
    <property type="entry name" value="S4"/>
    <property type="match status" value="1"/>
</dbReference>
<sequence>MEYLVDASKLNRRLDIFVSSLDVGLSRSQACNLIRNNDILVNDKASRPSYKLKINDKVSVNIPRPKELKTGAEDISLDIIYEDSDIIVINKPRGMVVHPGAGNYSGTLVNALLYHCKDLSGIGGVLRPGIVHRLDKDTSGVIIAAKSDEAHKALSRQFKNRTIKKIYLALVKGIVKEDSGVIDVPIGRHPVNRKKMDVASPQKKQRFRKAITHYKVIKKFKDVTLLEIEPKTGRTHQIRVHLASIGHPVVGDVLYGGSKYKAQSTEKSGQLLHAKSIRFMHPTTGKYVEFEADVPEDMKSYL</sequence>
<dbReference type="NCBIfam" id="TIGR00005">
    <property type="entry name" value="rluA_subfam"/>
    <property type="match status" value="1"/>
</dbReference>
<keyword evidence="3 6" id="KW-0694">RNA-binding</keyword>
<dbReference type="InterPro" id="IPR006225">
    <property type="entry name" value="PsdUridine_synth_RluC/D"/>
</dbReference>
<organism evidence="9 10">
    <name type="scientific">candidate division WOR-1 bacterium RIFOXYB2_FULL_36_35</name>
    <dbReference type="NCBI Taxonomy" id="1802578"/>
    <lineage>
        <taxon>Bacteria</taxon>
        <taxon>Bacillati</taxon>
        <taxon>Saganbacteria</taxon>
    </lineage>
</organism>
<feature type="active site" evidence="5">
    <location>
        <position position="135"/>
    </location>
</feature>
<protein>
    <recommendedName>
        <fullName evidence="7">Pseudouridine synthase</fullName>
        <ecNumber evidence="7">5.4.99.-</ecNumber>
    </recommendedName>
</protein>
<dbReference type="InterPro" id="IPR006224">
    <property type="entry name" value="PsdUridine_synth_RluA-like_CS"/>
</dbReference>
<feature type="domain" description="RNA-binding S4" evidence="8">
    <location>
        <begin position="12"/>
        <end position="76"/>
    </location>
</feature>
<comment type="catalytic activity">
    <reaction evidence="1 7">
        <text>a uridine in RNA = a pseudouridine in RNA</text>
        <dbReference type="Rhea" id="RHEA:48348"/>
        <dbReference type="Rhea" id="RHEA-COMP:12068"/>
        <dbReference type="Rhea" id="RHEA-COMP:12069"/>
        <dbReference type="ChEBI" id="CHEBI:65314"/>
        <dbReference type="ChEBI" id="CHEBI:65315"/>
    </reaction>
</comment>
<dbReference type="GO" id="GO:0000455">
    <property type="term" value="P:enzyme-directed rRNA pseudouridine synthesis"/>
    <property type="evidence" value="ECO:0007669"/>
    <property type="project" value="TreeGrafter"/>
</dbReference>
<dbReference type="GO" id="GO:0003723">
    <property type="term" value="F:RNA binding"/>
    <property type="evidence" value="ECO:0007669"/>
    <property type="project" value="UniProtKB-KW"/>
</dbReference>
<dbReference type="Gene3D" id="3.10.290.10">
    <property type="entry name" value="RNA-binding S4 domain"/>
    <property type="match status" value="1"/>
</dbReference>